<dbReference type="AlphaFoldDB" id="A0A6B1DNT8"/>
<dbReference type="Pfam" id="PF08450">
    <property type="entry name" value="SGL"/>
    <property type="match status" value="1"/>
</dbReference>
<dbReference type="PANTHER" id="PTHR47572">
    <property type="entry name" value="LIPOPROTEIN-RELATED"/>
    <property type="match status" value="1"/>
</dbReference>
<dbReference type="Gene3D" id="2.120.10.30">
    <property type="entry name" value="TolB, C-terminal domain"/>
    <property type="match status" value="1"/>
</dbReference>
<comment type="similarity">
    <text evidence="1">Belongs to the SMP-30/CGR1 family.</text>
</comment>
<evidence type="ECO:0000313" key="4">
    <source>
        <dbReference type="EMBL" id="MYD88751.1"/>
    </source>
</evidence>
<dbReference type="PANTHER" id="PTHR47572:SF4">
    <property type="entry name" value="LACTONASE DRP35"/>
    <property type="match status" value="1"/>
</dbReference>
<evidence type="ECO:0000259" key="3">
    <source>
        <dbReference type="Pfam" id="PF08450"/>
    </source>
</evidence>
<organism evidence="4">
    <name type="scientific">Caldilineaceae bacterium SB0662_bin_9</name>
    <dbReference type="NCBI Taxonomy" id="2605258"/>
    <lineage>
        <taxon>Bacteria</taxon>
        <taxon>Bacillati</taxon>
        <taxon>Chloroflexota</taxon>
        <taxon>Caldilineae</taxon>
        <taxon>Caldilineales</taxon>
        <taxon>Caldilineaceae</taxon>
    </lineage>
</organism>
<dbReference type="SUPFAM" id="SSF63829">
    <property type="entry name" value="Calcium-dependent phosphotriesterase"/>
    <property type="match status" value="1"/>
</dbReference>
<dbReference type="InterPro" id="IPR011042">
    <property type="entry name" value="6-blade_b-propeller_TolB-like"/>
</dbReference>
<dbReference type="InterPro" id="IPR051262">
    <property type="entry name" value="SMP-30/CGR1_Lactonase"/>
</dbReference>
<reference evidence="4" key="1">
    <citation type="submission" date="2019-09" db="EMBL/GenBank/DDBJ databases">
        <title>Characterisation of the sponge microbiome using genome-centric metagenomics.</title>
        <authorList>
            <person name="Engelberts J.P."/>
            <person name="Robbins S.J."/>
            <person name="De Goeij J.M."/>
            <person name="Aranda M."/>
            <person name="Bell S.C."/>
            <person name="Webster N.S."/>
        </authorList>
    </citation>
    <scope>NUCLEOTIDE SEQUENCE</scope>
    <source>
        <strain evidence="4">SB0662_bin_9</strain>
    </source>
</reference>
<evidence type="ECO:0000256" key="2">
    <source>
        <dbReference type="ARBA" id="ARBA00022801"/>
    </source>
</evidence>
<dbReference type="EMBL" id="VXPY01000002">
    <property type="protein sequence ID" value="MYD88751.1"/>
    <property type="molecule type" value="Genomic_DNA"/>
</dbReference>
<accession>A0A6B1DNT8</accession>
<dbReference type="InterPro" id="IPR013658">
    <property type="entry name" value="SGL"/>
</dbReference>
<proteinExistence type="inferred from homology"/>
<sequence length="290" mass="32051">MTWQFEQLAKLDGITEGPLWINGMLFFTHIAGNRIMQYRPGSGVGEVCGGTEASNGLMADRSGNIYVCVGGGRRIARHHHERGLEDLCSELDGKRLNSPNDLAIDSQGRIWFTDPRYGDYRDDMELDHESVLRLTQGADGTWACERMTFDTTSPNGILLSPDESTLYVAESKYGEGQNRDLRAYPVLDDGSLGDVEILHNFYPHRGIDGMCLDSEGNIVATAGWEESGPGGMIYVFTPQGRVLETHPLPCNRPTNCTFGGAKLNELFVTSIDGHLLHARTDRTGYLPYMA</sequence>
<gene>
    <name evidence="4" type="ORF">F4Y08_00200</name>
</gene>
<comment type="caution">
    <text evidence="4">The sequence shown here is derived from an EMBL/GenBank/DDBJ whole genome shotgun (WGS) entry which is preliminary data.</text>
</comment>
<dbReference type="GO" id="GO:0016787">
    <property type="term" value="F:hydrolase activity"/>
    <property type="evidence" value="ECO:0007669"/>
    <property type="project" value="UniProtKB-KW"/>
</dbReference>
<feature type="domain" description="SMP-30/Gluconolactonase/LRE-like region" evidence="3">
    <location>
        <begin position="15"/>
        <end position="271"/>
    </location>
</feature>
<evidence type="ECO:0000256" key="1">
    <source>
        <dbReference type="ARBA" id="ARBA00008853"/>
    </source>
</evidence>
<keyword evidence="2" id="KW-0378">Hydrolase</keyword>
<name>A0A6B1DNT8_9CHLR</name>
<protein>
    <submittedName>
        <fullName evidence="4">SMP-30/gluconolactonase/LRE family protein</fullName>
    </submittedName>
</protein>